<name>A0ACC3BLT9_PYRYE</name>
<dbReference type="EMBL" id="CM020618">
    <property type="protein sequence ID" value="KAK1858872.1"/>
    <property type="molecule type" value="Genomic_DNA"/>
</dbReference>
<proteinExistence type="predicted"/>
<comment type="caution">
    <text evidence="1">The sequence shown here is derived from an EMBL/GenBank/DDBJ whole genome shotgun (WGS) entry which is preliminary data.</text>
</comment>
<keyword evidence="2" id="KW-1185">Reference proteome</keyword>
<reference evidence="1" key="1">
    <citation type="submission" date="2019-11" db="EMBL/GenBank/DDBJ databases">
        <title>Nori genome reveals adaptations in red seaweeds to the harsh intertidal environment.</title>
        <authorList>
            <person name="Wang D."/>
            <person name="Mao Y."/>
        </authorList>
    </citation>
    <scope>NUCLEOTIDE SEQUENCE</scope>
    <source>
        <tissue evidence="1">Gametophyte</tissue>
    </source>
</reference>
<accession>A0ACC3BLT9</accession>
<organism evidence="1 2">
    <name type="scientific">Pyropia yezoensis</name>
    <name type="common">Susabi-nori</name>
    <name type="synonym">Porphyra yezoensis</name>
    <dbReference type="NCBI Taxonomy" id="2788"/>
    <lineage>
        <taxon>Eukaryota</taxon>
        <taxon>Rhodophyta</taxon>
        <taxon>Bangiophyceae</taxon>
        <taxon>Bangiales</taxon>
        <taxon>Bangiaceae</taxon>
        <taxon>Pyropia</taxon>
    </lineage>
</organism>
<dbReference type="Proteomes" id="UP000798662">
    <property type="component" value="Chromosome 1"/>
</dbReference>
<gene>
    <name evidence="1" type="ORF">I4F81_001472</name>
</gene>
<evidence type="ECO:0000313" key="2">
    <source>
        <dbReference type="Proteomes" id="UP000798662"/>
    </source>
</evidence>
<sequence>MAAGTMMGKRRSSELSLPPLGEAGAVATPPHSGSRGPVKRARRPTSWSTGALDVRAALGSGVAGFARLPARLATLSALGITEAHMAALYTGLGGDTDALLRLVDGNSYASGVLSVLREASSAGTPLATLNVRAHSWSVGPAASVVAAFERHVGTARPWAVGVLRWVVATAFAAEGSLGITALEGGGVRDVLLREWWGMYGPRLGGGGGEGAGSRPPPPVLLIVTGGVSGRSFLIPSLGGRA</sequence>
<evidence type="ECO:0000313" key="1">
    <source>
        <dbReference type="EMBL" id="KAK1858872.1"/>
    </source>
</evidence>
<protein>
    <submittedName>
        <fullName evidence="1">Uncharacterized protein</fullName>
    </submittedName>
</protein>